<keyword evidence="3" id="KW-1185">Reference proteome</keyword>
<organism evidence="2 3">
    <name type="scientific">Stylosanthes scabra</name>
    <dbReference type="NCBI Taxonomy" id="79078"/>
    <lineage>
        <taxon>Eukaryota</taxon>
        <taxon>Viridiplantae</taxon>
        <taxon>Streptophyta</taxon>
        <taxon>Embryophyta</taxon>
        <taxon>Tracheophyta</taxon>
        <taxon>Spermatophyta</taxon>
        <taxon>Magnoliopsida</taxon>
        <taxon>eudicotyledons</taxon>
        <taxon>Gunneridae</taxon>
        <taxon>Pentapetalae</taxon>
        <taxon>rosids</taxon>
        <taxon>fabids</taxon>
        <taxon>Fabales</taxon>
        <taxon>Fabaceae</taxon>
        <taxon>Papilionoideae</taxon>
        <taxon>50 kb inversion clade</taxon>
        <taxon>dalbergioids sensu lato</taxon>
        <taxon>Dalbergieae</taxon>
        <taxon>Pterocarpus clade</taxon>
        <taxon>Stylosanthes</taxon>
    </lineage>
</organism>
<evidence type="ECO:0000313" key="2">
    <source>
        <dbReference type="EMBL" id="MED6109500.1"/>
    </source>
</evidence>
<accession>A0ABU6QCU5</accession>
<sequence>MALPHPPGGTAARPEIAKFFIFGATAHPHHLNGASARLARPHDGLSAPARGKQAATDAATPSRVRASRNSSRGREDDFPNNWFNHQIHYDRWKGMENRGIVHERIVRINGEEESIFRNRIQGLGWRFMYDDLVHINLSVVREFCTNFSSANQDHVFLRGKKIPFTETHIRRYLGIPGDAPDANVDDSFVALAKSYGNGEDVNMAAIYEEIGRPETNWSDNPAVNTIPKTINNSVLNRRATAWH</sequence>
<gene>
    <name evidence="2" type="ORF">PIB30_034187</name>
</gene>
<evidence type="ECO:0000256" key="1">
    <source>
        <dbReference type="SAM" id="MobiDB-lite"/>
    </source>
</evidence>
<proteinExistence type="predicted"/>
<dbReference type="EMBL" id="JASCZI010000158">
    <property type="protein sequence ID" value="MED6109500.1"/>
    <property type="molecule type" value="Genomic_DNA"/>
</dbReference>
<reference evidence="2 3" key="1">
    <citation type="journal article" date="2023" name="Plants (Basel)">
        <title>Bridging the Gap: Combining Genomics and Transcriptomics Approaches to Understand Stylosanthes scabra, an Orphan Legume from the Brazilian Caatinga.</title>
        <authorList>
            <person name="Ferreira-Neto J.R.C."/>
            <person name="da Silva M.D."/>
            <person name="Binneck E."/>
            <person name="de Melo N.F."/>
            <person name="da Silva R.H."/>
            <person name="de Melo A.L.T.M."/>
            <person name="Pandolfi V."/>
            <person name="Bustamante F.O."/>
            <person name="Brasileiro-Vidal A.C."/>
            <person name="Benko-Iseppon A.M."/>
        </authorList>
    </citation>
    <scope>NUCLEOTIDE SEQUENCE [LARGE SCALE GENOMIC DNA]</scope>
    <source>
        <tissue evidence="2">Leaves</tissue>
    </source>
</reference>
<name>A0ABU6QCU5_9FABA</name>
<feature type="region of interest" description="Disordered" evidence="1">
    <location>
        <begin position="40"/>
        <end position="77"/>
    </location>
</feature>
<dbReference type="Proteomes" id="UP001341840">
    <property type="component" value="Unassembled WGS sequence"/>
</dbReference>
<protein>
    <submittedName>
        <fullName evidence="2">Uncharacterized protein</fullName>
    </submittedName>
</protein>
<evidence type="ECO:0000313" key="3">
    <source>
        <dbReference type="Proteomes" id="UP001341840"/>
    </source>
</evidence>
<comment type="caution">
    <text evidence="2">The sequence shown here is derived from an EMBL/GenBank/DDBJ whole genome shotgun (WGS) entry which is preliminary data.</text>
</comment>